<dbReference type="Gene3D" id="3.30.450.20">
    <property type="entry name" value="PAS domain"/>
    <property type="match status" value="1"/>
</dbReference>
<evidence type="ECO:0000313" key="5">
    <source>
        <dbReference type="Proteomes" id="UP000290649"/>
    </source>
</evidence>
<dbReference type="Gene3D" id="3.60.40.10">
    <property type="entry name" value="PPM-type phosphatase domain"/>
    <property type="match status" value="1"/>
</dbReference>
<evidence type="ECO:0000259" key="3">
    <source>
        <dbReference type="PROSITE" id="PS50112"/>
    </source>
</evidence>
<gene>
    <name evidence="4" type="ORF">DS745_05660</name>
</gene>
<dbReference type="InterPro" id="IPR036457">
    <property type="entry name" value="PPM-type-like_dom_sf"/>
</dbReference>
<dbReference type="InterPro" id="IPR052016">
    <property type="entry name" value="Bact_Sigma-Reg"/>
</dbReference>
<dbReference type="RefSeq" id="WP_129077305.1">
    <property type="nucleotide sequence ID" value="NZ_QOUX01000021.1"/>
</dbReference>
<sequence length="397" mass="45114">MDQILNHAPCGFLSLSEDGIVKDVNQTLLTQLNYQADELLGQHLNTILTGPTRLFTQLYFFPLLKLEGHVEEMYLSFQSSSLTEIPVLINANQRVENSMNFIDCVIIPMQKRDMYENELLVAKKEAEKALEEKHKAHAELETALANLQTKQEELLKHKIATMKELELARTIQETSLTDPISNEQLKIDAYYKASSELSGDIYGCYQLDEYRYGIIILDVMGHGLSSSLITMSLQSLFQRLISKGDTADVVMKELDNHLHNLFGNNEDTRHYCTAIYLMIDTKKQVISYVNAGHPPAIWQANDGSQTQLRSTTLPIGSFEGLTFKVNTINYSNGGRLFLYTDGVSELFGPSFLTNFVLENKNLSLTRCKEKMVYSLNNSSEFNYRKNDDQCFILVDIK</sequence>
<reference evidence="4 5" key="1">
    <citation type="journal article" date="2019" name="Int. J. Syst. Evol. Microbiol.">
        <title>Anaerobacillus alkaliphilus sp. nov., a novel alkaliphilic and moderately halophilic bacterium.</title>
        <authorList>
            <person name="Borsodi A.K."/>
            <person name="Aszalos J.M."/>
            <person name="Bihari P."/>
            <person name="Nagy I."/>
            <person name="Schumann P."/>
            <person name="Sproer C."/>
            <person name="Kovacs A.L."/>
            <person name="Boka K."/>
            <person name="Dobosy P."/>
            <person name="Ovari M."/>
            <person name="Szili-Kovacs T."/>
            <person name="Toth E."/>
        </authorList>
    </citation>
    <scope>NUCLEOTIDE SEQUENCE [LARGE SCALE GENOMIC DNA]</scope>
    <source>
        <strain evidence="4 5">B16-10</strain>
    </source>
</reference>
<dbReference type="InterPro" id="IPR013767">
    <property type="entry name" value="PAS_fold"/>
</dbReference>
<keyword evidence="1" id="KW-0378">Hydrolase</keyword>
<dbReference type="SMART" id="SM00331">
    <property type="entry name" value="PP2C_SIG"/>
    <property type="match status" value="1"/>
</dbReference>
<feature type="domain" description="PAS" evidence="3">
    <location>
        <begin position="1"/>
        <end position="44"/>
    </location>
</feature>
<dbReference type="PANTHER" id="PTHR43156">
    <property type="entry name" value="STAGE II SPORULATION PROTEIN E-RELATED"/>
    <property type="match status" value="1"/>
</dbReference>
<dbReference type="InterPro" id="IPR035965">
    <property type="entry name" value="PAS-like_dom_sf"/>
</dbReference>
<evidence type="ECO:0000313" key="4">
    <source>
        <dbReference type="EMBL" id="RXJ02796.1"/>
    </source>
</evidence>
<accession>A0A4Q0VVB8</accession>
<dbReference type="OrthoDB" id="9763484at2"/>
<dbReference type="Proteomes" id="UP000290649">
    <property type="component" value="Unassembled WGS sequence"/>
</dbReference>
<dbReference type="PANTHER" id="PTHR43156:SF14">
    <property type="entry name" value="PHOSPHOSERINE PHOSPHATASE RSBP"/>
    <property type="match status" value="1"/>
</dbReference>
<organism evidence="4 5">
    <name type="scientific">Anaerobacillus alkaliphilus</name>
    <dbReference type="NCBI Taxonomy" id="1548597"/>
    <lineage>
        <taxon>Bacteria</taxon>
        <taxon>Bacillati</taxon>
        <taxon>Bacillota</taxon>
        <taxon>Bacilli</taxon>
        <taxon>Bacillales</taxon>
        <taxon>Bacillaceae</taxon>
        <taxon>Anaerobacillus</taxon>
    </lineage>
</organism>
<dbReference type="AlphaFoldDB" id="A0A4Q0VVB8"/>
<dbReference type="GO" id="GO:0016791">
    <property type="term" value="F:phosphatase activity"/>
    <property type="evidence" value="ECO:0007669"/>
    <property type="project" value="TreeGrafter"/>
</dbReference>
<evidence type="ECO:0000256" key="1">
    <source>
        <dbReference type="ARBA" id="ARBA00022801"/>
    </source>
</evidence>
<dbReference type="InterPro" id="IPR000014">
    <property type="entry name" value="PAS"/>
</dbReference>
<protein>
    <submittedName>
        <fullName evidence="4">PAS domain S-box protein</fullName>
    </submittedName>
</protein>
<dbReference type="EMBL" id="QOUX01000021">
    <property type="protein sequence ID" value="RXJ02796.1"/>
    <property type="molecule type" value="Genomic_DNA"/>
</dbReference>
<dbReference type="Pfam" id="PF07228">
    <property type="entry name" value="SpoIIE"/>
    <property type="match status" value="1"/>
</dbReference>
<dbReference type="InterPro" id="IPR001932">
    <property type="entry name" value="PPM-type_phosphatase-like_dom"/>
</dbReference>
<dbReference type="CDD" id="cd00130">
    <property type="entry name" value="PAS"/>
    <property type="match status" value="1"/>
</dbReference>
<dbReference type="SUPFAM" id="SSF55785">
    <property type="entry name" value="PYP-like sensor domain (PAS domain)"/>
    <property type="match status" value="1"/>
</dbReference>
<proteinExistence type="predicted"/>
<feature type="coiled-coil region" evidence="2">
    <location>
        <begin position="112"/>
        <end position="157"/>
    </location>
</feature>
<keyword evidence="2" id="KW-0175">Coiled coil</keyword>
<keyword evidence="5" id="KW-1185">Reference proteome</keyword>
<dbReference type="Pfam" id="PF00989">
    <property type="entry name" value="PAS"/>
    <property type="match status" value="1"/>
</dbReference>
<dbReference type="PROSITE" id="PS50112">
    <property type="entry name" value="PAS"/>
    <property type="match status" value="1"/>
</dbReference>
<evidence type="ECO:0000256" key="2">
    <source>
        <dbReference type="SAM" id="Coils"/>
    </source>
</evidence>
<dbReference type="NCBIfam" id="TIGR00229">
    <property type="entry name" value="sensory_box"/>
    <property type="match status" value="1"/>
</dbReference>
<name>A0A4Q0VVB8_9BACI</name>
<dbReference type="SUPFAM" id="SSF81606">
    <property type="entry name" value="PP2C-like"/>
    <property type="match status" value="1"/>
</dbReference>
<dbReference type="GO" id="GO:0006355">
    <property type="term" value="P:regulation of DNA-templated transcription"/>
    <property type="evidence" value="ECO:0007669"/>
    <property type="project" value="InterPro"/>
</dbReference>
<comment type="caution">
    <text evidence="4">The sequence shown here is derived from an EMBL/GenBank/DDBJ whole genome shotgun (WGS) entry which is preliminary data.</text>
</comment>